<feature type="transmembrane region" description="Helical" evidence="1">
    <location>
        <begin position="65"/>
        <end position="88"/>
    </location>
</feature>
<gene>
    <name evidence="2" type="ORF">GCM10008906_09980</name>
</gene>
<accession>A0ABN1JCC1</accession>
<evidence type="ECO:0000256" key="1">
    <source>
        <dbReference type="SAM" id="Phobius"/>
    </source>
</evidence>
<evidence type="ECO:0000313" key="2">
    <source>
        <dbReference type="EMBL" id="GAA0735804.1"/>
    </source>
</evidence>
<organism evidence="2 3">
    <name type="scientific">Clostridium oceanicum</name>
    <dbReference type="NCBI Taxonomy" id="1543"/>
    <lineage>
        <taxon>Bacteria</taxon>
        <taxon>Bacillati</taxon>
        <taxon>Bacillota</taxon>
        <taxon>Clostridia</taxon>
        <taxon>Eubacteriales</taxon>
        <taxon>Clostridiaceae</taxon>
        <taxon>Clostridium</taxon>
    </lineage>
</organism>
<comment type="caution">
    <text evidence="2">The sequence shown here is derived from an EMBL/GenBank/DDBJ whole genome shotgun (WGS) entry which is preliminary data.</text>
</comment>
<dbReference type="RefSeq" id="WP_343759458.1">
    <property type="nucleotide sequence ID" value="NZ_BAAACG010000006.1"/>
</dbReference>
<feature type="transmembrane region" description="Helical" evidence="1">
    <location>
        <begin position="171"/>
        <end position="190"/>
    </location>
</feature>
<protein>
    <submittedName>
        <fullName evidence="2">Uncharacterized protein</fullName>
    </submittedName>
</protein>
<dbReference type="EMBL" id="BAAACG010000006">
    <property type="protein sequence ID" value="GAA0735804.1"/>
    <property type="molecule type" value="Genomic_DNA"/>
</dbReference>
<feature type="transmembrane region" description="Helical" evidence="1">
    <location>
        <begin position="94"/>
        <end position="122"/>
    </location>
</feature>
<keyword evidence="1" id="KW-0472">Membrane</keyword>
<reference evidence="2 3" key="1">
    <citation type="journal article" date="2019" name="Int. J. Syst. Evol. Microbiol.">
        <title>The Global Catalogue of Microorganisms (GCM) 10K type strain sequencing project: providing services to taxonomists for standard genome sequencing and annotation.</title>
        <authorList>
            <consortium name="The Broad Institute Genomics Platform"/>
            <consortium name="The Broad Institute Genome Sequencing Center for Infectious Disease"/>
            <person name="Wu L."/>
            <person name="Ma J."/>
        </authorList>
    </citation>
    <scope>NUCLEOTIDE SEQUENCE [LARGE SCALE GENOMIC DNA]</scope>
    <source>
        <strain evidence="2 3">JCM 1407</strain>
    </source>
</reference>
<keyword evidence="1" id="KW-0812">Transmembrane</keyword>
<sequence>MIGNLNTEKKLNTKINEINTYDSEDIYAYPCEFIKFDDFSRKNHVEREYNKSIERIKQFEEKAKANLVAISISVTIMFGLVDTLNQIYEKYNNLLMNIILSINSILIIFFMLYGGIIALKVLMEKNIVYKISVKELQLSDESLKKIYGMDAELNEINNTIRNNYINTSYKCIRNALILLCIIFILGVLPINNKSDKVSSEKKITLFDKRLSNLQKTKDYTNNLIKEQNDTIKKLINKLSTLEKQFKN</sequence>
<name>A0ABN1JCC1_9CLOT</name>
<keyword evidence="1" id="KW-1133">Transmembrane helix</keyword>
<keyword evidence="3" id="KW-1185">Reference proteome</keyword>
<evidence type="ECO:0000313" key="3">
    <source>
        <dbReference type="Proteomes" id="UP001501510"/>
    </source>
</evidence>
<proteinExistence type="predicted"/>
<dbReference type="Proteomes" id="UP001501510">
    <property type="component" value="Unassembled WGS sequence"/>
</dbReference>